<dbReference type="EMBL" id="AP029263">
    <property type="protein sequence ID" value="BFF88997.1"/>
    <property type="molecule type" value="Genomic_DNA"/>
</dbReference>
<sequence length="182" mass="20878">MKKAITSATHNNRNVFLTKTTEFDEQNVQDTSYLPLGHRQYGFIKANKTSTPFPATHSLDPSLLDNKLKNIHEKPKQYNTISDSETSSIISDIVEQQVCSNTNDAISEKELPFELKRKLFDEAEFTVTRGLKLSDLHHPEIDVSNMPRSFNHDAKKLSFKEMEAFCRHMNFKITKGFDAAFH</sequence>
<evidence type="ECO:0000313" key="1">
    <source>
        <dbReference type="EMBL" id="BFF88997.1"/>
    </source>
</evidence>
<protein>
    <submittedName>
        <fullName evidence="1">Uncharacterized protein</fullName>
    </submittedName>
</protein>
<gene>
    <name evidence="1" type="ORF">DMAD_07854</name>
</gene>
<dbReference type="AlphaFoldDB" id="A0AAU9ERY1"/>
<accession>A0AAU9ERY1</accession>
<proteinExistence type="predicted"/>
<organism evidence="1 2">
    <name type="scientific">Drosophila madeirensis</name>
    <name type="common">Fruit fly</name>
    <dbReference type="NCBI Taxonomy" id="30013"/>
    <lineage>
        <taxon>Eukaryota</taxon>
        <taxon>Metazoa</taxon>
        <taxon>Ecdysozoa</taxon>
        <taxon>Arthropoda</taxon>
        <taxon>Hexapoda</taxon>
        <taxon>Insecta</taxon>
        <taxon>Pterygota</taxon>
        <taxon>Neoptera</taxon>
        <taxon>Endopterygota</taxon>
        <taxon>Diptera</taxon>
        <taxon>Brachycera</taxon>
        <taxon>Muscomorpha</taxon>
        <taxon>Ephydroidea</taxon>
        <taxon>Drosophilidae</taxon>
        <taxon>Drosophila</taxon>
        <taxon>Sophophora</taxon>
    </lineage>
</organism>
<dbReference type="Proteomes" id="UP001500889">
    <property type="component" value="Chromosome O"/>
</dbReference>
<evidence type="ECO:0000313" key="2">
    <source>
        <dbReference type="Proteomes" id="UP001500889"/>
    </source>
</evidence>
<reference evidence="1 2" key="1">
    <citation type="submission" date="2024-02" db="EMBL/GenBank/DDBJ databases">
        <title>A chromosome-level genome assembly of Drosophila madeirensis, a fruit fly species endemic to Madeira island.</title>
        <authorList>
            <person name="Tomihara K."/>
            <person name="Llopart A."/>
            <person name="Yamamoto D."/>
        </authorList>
    </citation>
    <scope>NUCLEOTIDE SEQUENCE [LARGE SCALE GENOMIC DNA]</scope>
    <source>
        <strain evidence="1 2">RF1</strain>
    </source>
</reference>
<keyword evidence="2" id="KW-1185">Reference proteome</keyword>
<name>A0AAU9ERY1_DROMD</name>